<dbReference type="InterPro" id="IPR055207">
    <property type="entry name" value="POLR3C_WHD"/>
</dbReference>
<dbReference type="Pfam" id="PF22536">
    <property type="entry name" value="WHD_POLR3C"/>
    <property type="match status" value="1"/>
</dbReference>
<dbReference type="InterPro" id="IPR036388">
    <property type="entry name" value="WH-like_DNA-bd_sf"/>
</dbReference>
<feature type="domain" description="DNA-directed RNA polymerase III subunit RPC3 winged-helix" evidence="6">
    <location>
        <begin position="1"/>
        <end position="42"/>
    </location>
</feature>
<evidence type="ECO:0000313" key="7">
    <source>
        <dbReference type="EMBL" id="KAG7086711.1"/>
    </source>
</evidence>
<comment type="subunit">
    <text evidence="5">Component of the RNA polymerase III (Pol III) complex consisting of 17 subunits.</text>
</comment>
<accession>A0A9P7RN57</accession>
<evidence type="ECO:0000313" key="8">
    <source>
        <dbReference type="Proteomes" id="UP001049176"/>
    </source>
</evidence>
<keyword evidence="8" id="KW-1185">Reference proteome</keyword>
<dbReference type="PANTHER" id="PTHR12949">
    <property type="entry name" value="RNA POLYMERASE III DNA DIRECTED -RELATED"/>
    <property type="match status" value="1"/>
</dbReference>
<sequence>MMVAKDVRSFLTALSTDGIVSTAEVPKTADRNPTRMFYLWYVDVERGVLHVLYKTLYNISARRQAEREDPMVVAVLEKRERSDVKEDEGLLSVMEKDTIRLWEDTEERLGVLEGRIQECVFIVRELGKVGGISDE</sequence>
<keyword evidence="3 5" id="KW-0804">Transcription</keyword>
<evidence type="ECO:0000256" key="2">
    <source>
        <dbReference type="ARBA" id="ARBA00022478"/>
    </source>
</evidence>
<evidence type="ECO:0000256" key="4">
    <source>
        <dbReference type="ARBA" id="ARBA00023242"/>
    </source>
</evidence>
<reference evidence="7" key="1">
    <citation type="journal article" date="2021" name="Genome Biol. Evol.">
        <title>The assembled and annotated genome of the fairy-ring fungus Marasmius oreades.</title>
        <authorList>
            <person name="Hiltunen M."/>
            <person name="Ament-Velasquez S.L."/>
            <person name="Johannesson H."/>
        </authorList>
    </citation>
    <scope>NUCLEOTIDE SEQUENCE</scope>
    <source>
        <strain evidence="7">03SP1</strain>
    </source>
</reference>
<proteinExistence type="inferred from homology"/>
<dbReference type="GO" id="GO:0003697">
    <property type="term" value="F:single-stranded DNA binding"/>
    <property type="evidence" value="ECO:0007669"/>
    <property type="project" value="UniProtKB-UniRule"/>
</dbReference>
<dbReference type="InterPro" id="IPR039748">
    <property type="entry name" value="RPC3"/>
</dbReference>
<comment type="function">
    <text evidence="5">DNA-dependent RNA polymerase catalyzes the transcription of DNA into RNA using the four ribonucleoside triphosphates as substrates. Specific core component of RNA polymerase III which synthesizes small RNAs, such as 5S rRNA and tRNAs.</text>
</comment>
<comment type="subcellular location">
    <subcellularLocation>
        <location evidence="1 5">Nucleus</location>
    </subcellularLocation>
</comment>
<keyword evidence="4 5" id="KW-0539">Nucleus</keyword>
<gene>
    <name evidence="7" type="ORF">E1B28_002647</name>
</gene>
<dbReference type="OrthoDB" id="272392at2759"/>
<name>A0A9P7RN57_9AGAR</name>
<dbReference type="GO" id="GO:0005666">
    <property type="term" value="C:RNA polymerase III complex"/>
    <property type="evidence" value="ECO:0007669"/>
    <property type="project" value="UniProtKB-UniRule"/>
</dbReference>
<organism evidence="7 8">
    <name type="scientific">Marasmius oreades</name>
    <name type="common">fairy-ring Marasmius</name>
    <dbReference type="NCBI Taxonomy" id="181124"/>
    <lineage>
        <taxon>Eukaryota</taxon>
        <taxon>Fungi</taxon>
        <taxon>Dikarya</taxon>
        <taxon>Basidiomycota</taxon>
        <taxon>Agaricomycotina</taxon>
        <taxon>Agaricomycetes</taxon>
        <taxon>Agaricomycetidae</taxon>
        <taxon>Agaricales</taxon>
        <taxon>Marasmiineae</taxon>
        <taxon>Marasmiaceae</taxon>
        <taxon>Marasmius</taxon>
    </lineage>
</organism>
<evidence type="ECO:0000256" key="3">
    <source>
        <dbReference type="ARBA" id="ARBA00023163"/>
    </source>
</evidence>
<dbReference type="GeneID" id="66071723"/>
<evidence type="ECO:0000256" key="5">
    <source>
        <dbReference type="RuleBase" id="RU367076"/>
    </source>
</evidence>
<dbReference type="Gene3D" id="1.10.10.10">
    <property type="entry name" value="Winged helix-like DNA-binding domain superfamily/Winged helix DNA-binding domain"/>
    <property type="match status" value="1"/>
</dbReference>
<dbReference type="EMBL" id="CM032190">
    <property type="protein sequence ID" value="KAG7086711.1"/>
    <property type="molecule type" value="Genomic_DNA"/>
</dbReference>
<dbReference type="KEGG" id="more:E1B28_002647"/>
<keyword evidence="2 5" id="KW-0240">DNA-directed RNA polymerase</keyword>
<dbReference type="RefSeq" id="XP_043003182.1">
    <property type="nucleotide sequence ID" value="XM_043159579.1"/>
</dbReference>
<dbReference type="AlphaFoldDB" id="A0A9P7RN57"/>
<dbReference type="PANTHER" id="PTHR12949:SF0">
    <property type="entry name" value="DNA-DIRECTED RNA POLYMERASE III SUBUNIT RPC3"/>
    <property type="match status" value="1"/>
</dbReference>
<evidence type="ECO:0000256" key="1">
    <source>
        <dbReference type="ARBA" id="ARBA00004123"/>
    </source>
</evidence>
<dbReference type="Proteomes" id="UP001049176">
    <property type="component" value="Chromosome 10"/>
</dbReference>
<comment type="similarity">
    <text evidence="5">Belongs to the RNA polymerase beta chain family.</text>
</comment>
<protein>
    <recommendedName>
        <fullName evidence="5">DNA-directed RNA polymerase III subunit RPC3</fullName>
        <shortName evidence="5">RNA polymerase III subunit C3</shortName>
    </recommendedName>
</protein>
<evidence type="ECO:0000259" key="6">
    <source>
        <dbReference type="Pfam" id="PF22536"/>
    </source>
</evidence>
<comment type="caution">
    <text evidence="7">The sequence shown here is derived from an EMBL/GenBank/DDBJ whole genome shotgun (WGS) entry which is preliminary data.</text>
</comment>